<dbReference type="PROSITE" id="PS00933">
    <property type="entry name" value="FGGY_KINASES_1"/>
    <property type="match status" value="1"/>
</dbReference>
<dbReference type="EMBL" id="BJJW01000006">
    <property type="protein sequence ID" value="GDZ83994.1"/>
    <property type="molecule type" value="Genomic_DNA"/>
</dbReference>
<feature type="domain" description="Carbohydrate kinase FGGY N-terminal" evidence="5">
    <location>
        <begin position="3"/>
        <end position="248"/>
    </location>
</feature>
<dbReference type="Pfam" id="PF00370">
    <property type="entry name" value="FGGY_N"/>
    <property type="match status" value="1"/>
</dbReference>
<name>A0A5A5U2Q1_LEUCI</name>
<dbReference type="InterPro" id="IPR018485">
    <property type="entry name" value="FGGY_C"/>
</dbReference>
<dbReference type="InterPro" id="IPR050406">
    <property type="entry name" value="FGGY_Carb_Kinase"/>
</dbReference>
<reference evidence="7 8" key="1">
    <citation type="submission" date="2019-04" db="EMBL/GenBank/DDBJ databases">
        <title>A pseudo-fructophilic Leuconostoc citreum strain F192-5 isolated from peel of satsuma mandarin: the first report for isolation and characterization of strain-dependent fructophilic-like characteristics.</title>
        <authorList>
            <person name="Maeno S."/>
            <person name="Tanizawa Y."/>
            <person name="Kajikawa A."/>
            <person name="Kanesaki Y."/>
            <person name="Kubota E."/>
            <person name="Arita M."/>
            <person name="Leon D."/>
            <person name="Endo A."/>
        </authorList>
    </citation>
    <scope>NUCLEOTIDE SEQUENCE [LARGE SCALE GENOMIC DNA]</scope>
    <source>
        <strain evidence="7 8">F192-5</strain>
    </source>
</reference>
<dbReference type="AlphaFoldDB" id="A0A5A5U2Q1"/>
<dbReference type="InterPro" id="IPR043129">
    <property type="entry name" value="ATPase_NBD"/>
</dbReference>
<dbReference type="PROSITE" id="PS00445">
    <property type="entry name" value="FGGY_KINASES_2"/>
    <property type="match status" value="1"/>
</dbReference>
<evidence type="ECO:0000256" key="3">
    <source>
        <dbReference type="ARBA" id="ARBA00022777"/>
    </source>
</evidence>
<evidence type="ECO:0000256" key="2">
    <source>
        <dbReference type="ARBA" id="ARBA00022679"/>
    </source>
</evidence>
<dbReference type="PANTHER" id="PTHR43095:SF2">
    <property type="entry name" value="GLUCONOKINASE"/>
    <property type="match status" value="1"/>
</dbReference>
<feature type="domain" description="Carbohydrate kinase FGGY C-terminal" evidence="6">
    <location>
        <begin position="257"/>
        <end position="451"/>
    </location>
</feature>
<dbReference type="Proteomes" id="UP000323274">
    <property type="component" value="Unassembled WGS sequence"/>
</dbReference>
<keyword evidence="2 4" id="KW-0808">Transferase</keyword>
<dbReference type="PIRSF" id="PIRSF000538">
    <property type="entry name" value="GlpK"/>
    <property type="match status" value="1"/>
</dbReference>
<dbReference type="SUPFAM" id="SSF53067">
    <property type="entry name" value="Actin-like ATPase domain"/>
    <property type="match status" value="2"/>
</dbReference>
<evidence type="ECO:0000313" key="8">
    <source>
        <dbReference type="Proteomes" id="UP000323274"/>
    </source>
</evidence>
<evidence type="ECO:0000259" key="6">
    <source>
        <dbReference type="Pfam" id="PF02782"/>
    </source>
</evidence>
<dbReference type="InterPro" id="IPR018483">
    <property type="entry name" value="Carb_kinase_FGGY_CS"/>
</dbReference>
<proteinExistence type="inferred from homology"/>
<dbReference type="GO" id="GO:0046316">
    <property type="term" value="F:gluconokinase activity"/>
    <property type="evidence" value="ECO:0007669"/>
    <property type="project" value="InterPro"/>
</dbReference>
<dbReference type="PANTHER" id="PTHR43095">
    <property type="entry name" value="SUGAR KINASE"/>
    <property type="match status" value="1"/>
</dbReference>
<accession>A0A5A5U2Q1</accession>
<gene>
    <name evidence="7" type="primary">gntK</name>
    <name evidence="7" type="ORF">LCIT_12360</name>
</gene>
<sequence length="512" mass="56527">MEYMIGVDLGTTSTKAVLFDDRNQVVASANKGYQLYRDIPDMAEEDLNEIFEALIDALSDVVRQANLSEGNKISAVSFSSAMHSLIAFDKNWQPLTRVITWADTRAVKYTEELKRTGLGQEIYQKTGTPIHPMAPLSKLLWLKTEHEDVYNQAAHYLGIKEYLFHRLFGVNKMDISLASGTGLFNIFNLDWDEQALSVTGLQKAQLPMTVEPYAYETNMAAEYAAVIGIPADTPFVYGAGDGPLSNLGVNAIQPGVAAITIGTSGAIRVVADHPVIDPKGRTFTYALDKEHWVVGGPVNNGGDVFRWARDNMFDAEKSTAALLGTDAYDLMTQIAARVPAGSEGLIFHPYLGGERAPIWDANARGSFFGLNHGHTRAHMLRSVLEGITFNVYMVSLALEEVVGDLKSIQATGGFARSPLWRQMFADIFEQPVTVPEAFESGALAAVIVAQKALGQIDNLNEIEKYIGSANTYQPMPENFQAYRELAPIFIRLSRQLQTEYENIANYQRKHSK</sequence>
<dbReference type="InterPro" id="IPR000577">
    <property type="entry name" value="Carb_kinase_FGGY"/>
</dbReference>
<dbReference type="InterPro" id="IPR018484">
    <property type="entry name" value="FGGY_N"/>
</dbReference>
<comment type="similarity">
    <text evidence="1 4">Belongs to the FGGY kinase family.</text>
</comment>
<dbReference type="Gene3D" id="3.30.420.40">
    <property type="match status" value="2"/>
</dbReference>
<evidence type="ECO:0000256" key="4">
    <source>
        <dbReference type="RuleBase" id="RU003733"/>
    </source>
</evidence>
<organism evidence="7 8">
    <name type="scientific">Leuconostoc citreum</name>
    <dbReference type="NCBI Taxonomy" id="33964"/>
    <lineage>
        <taxon>Bacteria</taxon>
        <taxon>Bacillati</taxon>
        <taxon>Bacillota</taxon>
        <taxon>Bacilli</taxon>
        <taxon>Lactobacillales</taxon>
        <taxon>Lactobacillaceae</taxon>
        <taxon>Leuconostoc</taxon>
    </lineage>
</organism>
<protein>
    <submittedName>
        <fullName evidence="7">Gluconate kinase</fullName>
    </submittedName>
</protein>
<dbReference type="RefSeq" id="WP_004903151.1">
    <property type="nucleotide sequence ID" value="NZ_BJJW01000006.1"/>
</dbReference>
<dbReference type="NCBIfam" id="TIGR01314">
    <property type="entry name" value="gntK_FGGY"/>
    <property type="match status" value="1"/>
</dbReference>
<dbReference type="Pfam" id="PF02782">
    <property type="entry name" value="FGGY_C"/>
    <property type="match status" value="1"/>
</dbReference>
<keyword evidence="3 4" id="KW-0418">Kinase</keyword>
<comment type="caution">
    <text evidence="7">The sequence shown here is derived from an EMBL/GenBank/DDBJ whole genome shotgun (WGS) entry which is preliminary data.</text>
</comment>
<evidence type="ECO:0000313" key="7">
    <source>
        <dbReference type="EMBL" id="GDZ83994.1"/>
    </source>
</evidence>
<dbReference type="InterPro" id="IPR006002">
    <property type="entry name" value="Gluconate_kinase"/>
</dbReference>
<dbReference type="GeneID" id="61102605"/>
<dbReference type="CDD" id="cd07770">
    <property type="entry name" value="ASKHA_NBD_FGGY_GntK"/>
    <property type="match status" value="1"/>
</dbReference>
<evidence type="ECO:0000259" key="5">
    <source>
        <dbReference type="Pfam" id="PF00370"/>
    </source>
</evidence>
<dbReference type="GO" id="GO:0019521">
    <property type="term" value="P:D-gluconate metabolic process"/>
    <property type="evidence" value="ECO:0007669"/>
    <property type="project" value="InterPro"/>
</dbReference>
<evidence type="ECO:0000256" key="1">
    <source>
        <dbReference type="ARBA" id="ARBA00009156"/>
    </source>
</evidence>